<reference evidence="2" key="1">
    <citation type="submission" date="2023-08" db="EMBL/GenBank/DDBJ databases">
        <authorList>
            <person name="Chen Y."/>
            <person name="Shah S."/>
            <person name="Dougan E. K."/>
            <person name="Thang M."/>
            <person name="Chan C."/>
        </authorList>
    </citation>
    <scope>NUCLEOTIDE SEQUENCE</scope>
</reference>
<accession>A0AA36J8Y6</accession>
<dbReference type="AlphaFoldDB" id="A0AA36J8Y6"/>
<proteinExistence type="predicted"/>
<organism evidence="2 3">
    <name type="scientific">Effrenium voratum</name>
    <dbReference type="NCBI Taxonomy" id="2562239"/>
    <lineage>
        <taxon>Eukaryota</taxon>
        <taxon>Sar</taxon>
        <taxon>Alveolata</taxon>
        <taxon>Dinophyceae</taxon>
        <taxon>Suessiales</taxon>
        <taxon>Symbiodiniaceae</taxon>
        <taxon>Effrenium</taxon>
    </lineage>
</organism>
<protein>
    <submittedName>
        <fullName evidence="2">Uncharacterized protein</fullName>
    </submittedName>
</protein>
<dbReference type="Proteomes" id="UP001178507">
    <property type="component" value="Unassembled WGS sequence"/>
</dbReference>
<sequence length="371" mass="41145">MSECHELAEVEEEPHHSGYATPSDPGSPSRYHGMHHHSQYQQWSWRTDAPEFTPGTTNPNTVSMMSSNGNGNNAQMMDNTVFFAPFPGWFMPTGDMSMQNMGENAGNFEAEANQVPEVAEMEAKVASMQQELAQVRRMANMERRLRQIQTESYRRVLETYFVPREDAEQLVRRLQAEAAMNDGYLQMEAQNTPGGVDLGEESQIWSQVHTPAESPDSSTTASADGKASSGTASGTSIASALQAMFPHATVRTSFEEETADMQKADRLSVLMDNLRERLGKAPSPEDANASGTCPTSKSEEEEVHEYVSRLERMVSSTVDDRAKNSLMSLSPKDGKDALRKVEEIINQQGGSCRHLSSILQSVCRKLDKRRI</sequence>
<dbReference type="EMBL" id="CAUJNA010003380">
    <property type="protein sequence ID" value="CAJ1400663.1"/>
    <property type="molecule type" value="Genomic_DNA"/>
</dbReference>
<feature type="region of interest" description="Disordered" evidence="1">
    <location>
        <begin position="1"/>
        <end position="35"/>
    </location>
</feature>
<evidence type="ECO:0000313" key="2">
    <source>
        <dbReference type="EMBL" id="CAJ1400663.1"/>
    </source>
</evidence>
<feature type="compositionally biased region" description="Low complexity" evidence="1">
    <location>
        <begin position="217"/>
        <end position="234"/>
    </location>
</feature>
<feature type="region of interest" description="Disordered" evidence="1">
    <location>
        <begin position="207"/>
        <end position="234"/>
    </location>
</feature>
<feature type="region of interest" description="Disordered" evidence="1">
    <location>
        <begin position="278"/>
        <end position="303"/>
    </location>
</feature>
<keyword evidence="3" id="KW-1185">Reference proteome</keyword>
<comment type="caution">
    <text evidence="2">The sequence shown here is derived from an EMBL/GenBank/DDBJ whole genome shotgun (WGS) entry which is preliminary data.</text>
</comment>
<gene>
    <name evidence="2" type="ORF">EVOR1521_LOCUS23966</name>
</gene>
<name>A0AA36J8Y6_9DINO</name>
<feature type="compositionally biased region" description="Basic and acidic residues" evidence="1">
    <location>
        <begin position="1"/>
        <end position="16"/>
    </location>
</feature>
<evidence type="ECO:0000256" key="1">
    <source>
        <dbReference type="SAM" id="MobiDB-lite"/>
    </source>
</evidence>
<evidence type="ECO:0000313" key="3">
    <source>
        <dbReference type="Proteomes" id="UP001178507"/>
    </source>
</evidence>